<dbReference type="EMBL" id="CP051206">
    <property type="protein sequence ID" value="QJB44390.1"/>
    <property type="molecule type" value="Genomic_DNA"/>
</dbReference>
<evidence type="ECO:0000313" key="3">
    <source>
        <dbReference type="Proteomes" id="UP000502433"/>
    </source>
</evidence>
<gene>
    <name evidence="2" type="ORF">HGD76_09565</name>
</gene>
<dbReference type="Proteomes" id="UP000502433">
    <property type="component" value="Chromosome"/>
</dbReference>
<keyword evidence="1" id="KW-1277">Toxin-antitoxin system</keyword>
<name>A0A6H2BZB5_DOLFA</name>
<dbReference type="AlphaFoldDB" id="A0A6H2BZB5"/>
<reference evidence="2 3" key="1">
    <citation type="submission" date="2020-04" db="EMBL/GenBank/DDBJ databases">
        <title>Genome-Wide Identification of 5-Methylcytosine Sites in Bacterial Genomes By High-Throughput Sequencing of MspJI Restriction Fragments.</title>
        <authorList>
            <person name="Wu V."/>
        </authorList>
    </citation>
    <scope>NUCLEOTIDE SEQUENCE [LARGE SCALE GENOMIC DNA]</scope>
    <source>
        <strain evidence="2 3">CCAP 1403/13f</strain>
    </source>
</reference>
<sequence>MKYPVRITPIALEDAEEFYLWMSQDSPVNGANWFNGLLAAIDTLSSMPHRCPVAPEKEIVGQEIRYLLYSKRYRILFGIEGDAVVIYHIRHTSQQWMTREEFLRQPYRNIENTEPEKST</sequence>
<dbReference type="Gene3D" id="3.30.2310.20">
    <property type="entry name" value="RelE-like"/>
    <property type="match status" value="1"/>
</dbReference>
<dbReference type="InterPro" id="IPR007712">
    <property type="entry name" value="RelE/ParE_toxin"/>
</dbReference>
<dbReference type="Pfam" id="PF05016">
    <property type="entry name" value="ParE_toxin"/>
    <property type="match status" value="1"/>
</dbReference>
<accession>A0A6H2BZB5</accession>
<reference evidence="2 3" key="2">
    <citation type="submission" date="2020-04" db="EMBL/GenBank/DDBJ databases">
        <authorList>
            <person name="Fomenkov A."/>
            <person name="Anton B.P."/>
            <person name="Roberts R.J."/>
        </authorList>
    </citation>
    <scope>NUCLEOTIDE SEQUENCE [LARGE SCALE GENOMIC DNA]</scope>
    <source>
        <strain evidence="2 3">CCAP 1403/13f</strain>
    </source>
</reference>
<dbReference type="InterPro" id="IPR035093">
    <property type="entry name" value="RelE/ParE_toxin_dom_sf"/>
</dbReference>
<protein>
    <submittedName>
        <fullName evidence="2">Type II toxin-antitoxin system RelE/ParE family toxin</fullName>
    </submittedName>
</protein>
<dbReference type="RefSeq" id="WP_148762267.1">
    <property type="nucleotide sequence ID" value="NZ_CP051206.1"/>
</dbReference>
<proteinExistence type="predicted"/>
<evidence type="ECO:0000313" key="2">
    <source>
        <dbReference type="EMBL" id="QJB44390.1"/>
    </source>
</evidence>
<dbReference type="KEGG" id="dfs:HGD76_09565"/>
<evidence type="ECO:0000256" key="1">
    <source>
        <dbReference type="ARBA" id="ARBA00022649"/>
    </source>
</evidence>
<organism evidence="2 3">
    <name type="scientific">Dolichospermum flos-aquae CCAP 1403/13F</name>
    <dbReference type="NCBI Taxonomy" id="315271"/>
    <lineage>
        <taxon>Bacteria</taxon>
        <taxon>Bacillati</taxon>
        <taxon>Cyanobacteriota</taxon>
        <taxon>Cyanophyceae</taxon>
        <taxon>Nostocales</taxon>
        <taxon>Aphanizomenonaceae</taxon>
        <taxon>Dolichospermum</taxon>
    </lineage>
</organism>